<sequence>MSIPGFQHWQHTPQGRYVLSWEQERVDSLVADVFGFHALQLGLPDVDFLRENRIPLRCKADDEGAVQTLCDLHQLPFANASVDLVILPHALEFWDDPHQILREVERILIPEGQVIITGFNPLSLWGLRRWLPRPTNPEAAFPWEGHYLSVLRLKDWLALLGFEVDRGNFGCYAPPFTQDKWFHRCRFMELAGDRWWGFAGGVYLLRAVKRVPGMRLILPAWRNARKRAKAKALAPIAQNSTHKNI</sequence>
<gene>
    <name evidence="2" type="ORF">Azoinq_01110</name>
</gene>
<evidence type="ECO:0000259" key="1">
    <source>
        <dbReference type="Pfam" id="PF08241"/>
    </source>
</evidence>
<dbReference type="AlphaFoldDB" id="A0A975XUY1"/>
<dbReference type="EMBL" id="CP064782">
    <property type="protein sequence ID" value="QWT49249.1"/>
    <property type="molecule type" value="Genomic_DNA"/>
</dbReference>
<dbReference type="Pfam" id="PF08241">
    <property type="entry name" value="Methyltransf_11"/>
    <property type="match status" value="1"/>
</dbReference>
<protein>
    <submittedName>
        <fullName evidence="2">Methyltransferase domain-containing protein</fullName>
    </submittedName>
</protein>
<evidence type="ECO:0000313" key="2">
    <source>
        <dbReference type="EMBL" id="QWT49249.1"/>
    </source>
</evidence>
<accession>A0A975XUY1</accession>
<name>A0A975XUY1_9RHOO</name>
<reference evidence="2" key="1">
    <citation type="submission" date="2020-11" db="EMBL/GenBank/DDBJ databases">
        <title>Azospira inquinata sp. nov.</title>
        <authorList>
            <person name="Moe W.M."/>
            <person name="Mikes M.C."/>
        </authorList>
    </citation>
    <scope>NUCLEOTIDE SEQUENCE</scope>
    <source>
        <strain evidence="2">Azo-3</strain>
    </source>
</reference>
<keyword evidence="2" id="KW-0808">Transferase</keyword>
<organism evidence="2 3">
    <name type="scientific">Azospira inquinata</name>
    <dbReference type="NCBI Taxonomy" id="2785627"/>
    <lineage>
        <taxon>Bacteria</taxon>
        <taxon>Pseudomonadati</taxon>
        <taxon>Pseudomonadota</taxon>
        <taxon>Betaproteobacteria</taxon>
        <taxon>Rhodocyclales</taxon>
        <taxon>Rhodocyclaceae</taxon>
        <taxon>Azospira</taxon>
    </lineage>
</organism>
<proteinExistence type="predicted"/>
<feature type="domain" description="Methyltransferase type 11" evidence="1">
    <location>
        <begin position="60"/>
        <end position="116"/>
    </location>
</feature>
<keyword evidence="2" id="KW-0489">Methyltransferase</keyword>
<dbReference type="GO" id="GO:0008757">
    <property type="term" value="F:S-adenosylmethionine-dependent methyltransferase activity"/>
    <property type="evidence" value="ECO:0007669"/>
    <property type="project" value="InterPro"/>
</dbReference>
<dbReference type="CDD" id="cd02440">
    <property type="entry name" value="AdoMet_MTases"/>
    <property type="match status" value="1"/>
</dbReference>
<dbReference type="KEGG" id="aiq:Azoinq_01110"/>
<dbReference type="Proteomes" id="UP000683428">
    <property type="component" value="Chromosome"/>
</dbReference>
<dbReference type="RefSeq" id="WP_216127751.1">
    <property type="nucleotide sequence ID" value="NZ_CP064782.1"/>
</dbReference>
<keyword evidence="3" id="KW-1185">Reference proteome</keyword>
<dbReference type="GO" id="GO:0032259">
    <property type="term" value="P:methylation"/>
    <property type="evidence" value="ECO:0007669"/>
    <property type="project" value="UniProtKB-KW"/>
</dbReference>
<evidence type="ECO:0000313" key="3">
    <source>
        <dbReference type="Proteomes" id="UP000683428"/>
    </source>
</evidence>
<dbReference type="InterPro" id="IPR013216">
    <property type="entry name" value="Methyltransf_11"/>
</dbReference>